<dbReference type="AlphaFoldDB" id="K9ZZE2"/>
<dbReference type="STRING" id="937777.Deipe_1430"/>
<accession>K9ZZE2</accession>
<keyword evidence="1" id="KW-0472">Membrane</keyword>
<feature type="transmembrane region" description="Helical" evidence="1">
    <location>
        <begin position="104"/>
        <end position="121"/>
    </location>
</feature>
<feature type="transmembrane region" description="Helical" evidence="1">
    <location>
        <begin position="46"/>
        <end position="66"/>
    </location>
</feature>
<keyword evidence="1" id="KW-1133">Transmembrane helix</keyword>
<protein>
    <submittedName>
        <fullName evidence="2">Uncharacterized protein</fullName>
    </submittedName>
</protein>
<keyword evidence="1" id="KW-0812">Transmembrane</keyword>
<dbReference type="EMBL" id="CP003382">
    <property type="protein sequence ID" value="AFZ66971.1"/>
    <property type="molecule type" value="Genomic_DNA"/>
</dbReference>
<sequence>MKLNARTIALGLLFPIFAVLTLLVLSMAQASVVAPDVAGYQLSAELLVLVTPLVALVMNAIGSPLTALSKRLFNTEGVLTRAVHTVIIVLITLVVGVATGALQGAPGALAIAAVLAILKGFGDYARLKDSTTAGVQGK</sequence>
<reference evidence="3" key="1">
    <citation type="submission" date="2012-03" db="EMBL/GenBank/DDBJ databases">
        <title>Complete sequence of chromosome of Deinococcus peraridilitoris DSM 19664.</title>
        <authorList>
            <person name="Lucas S."/>
            <person name="Copeland A."/>
            <person name="Lapidus A."/>
            <person name="Glavina del Rio T."/>
            <person name="Dalin E."/>
            <person name="Tice H."/>
            <person name="Bruce D."/>
            <person name="Goodwin L."/>
            <person name="Pitluck S."/>
            <person name="Peters L."/>
            <person name="Mikhailova N."/>
            <person name="Lu M."/>
            <person name="Kyrpides N."/>
            <person name="Mavromatis K."/>
            <person name="Ivanova N."/>
            <person name="Brettin T."/>
            <person name="Detter J.C."/>
            <person name="Han C."/>
            <person name="Larimer F."/>
            <person name="Land M."/>
            <person name="Hauser L."/>
            <person name="Markowitz V."/>
            <person name="Cheng J.-F."/>
            <person name="Hugenholtz P."/>
            <person name="Woyke T."/>
            <person name="Wu D."/>
            <person name="Pukall R."/>
            <person name="Steenblock K."/>
            <person name="Brambilla E."/>
            <person name="Klenk H.-P."/>
            <person name="Eisen J.A."/>
        </authorList>
    </citation>
    <scope>NUCLEOTIDE SEQUENCE [LARGE SCALE GENOMIC DNA]</scope>
    <source>
        <strain evidence="3">DSM 19664 / LMG 22246 / CIP 109416 / KR-200</strain>
    </source>
</reference>
<gene>
    <name evidence="2" type="ordered locus">Deipe_1430</name>
</gene>
<feature type="transmembrane region" description="Helical" evidence="1">
    <location>
        <begin position="78"/>
        <end position="98"/>
    </location>
</feature>
<organism evidence="2 3">
    <name type="scientific">Deinococcus peraridilitoris (strain DSM 19664 / LMG 22246 / CIP 109416 / KR-200)</name>
    <dbReference type="NCBI Taxonomy" id="937777"/>
    <lineage>
        <taxon>Bacteria</taxon>
        <taxon>Thermotogati</taxon>
        <taxon>Deinococcota</taxon>
        <taxon>Deinococci</taxon>
        <taxon>Deinococcales</taxon>
        <taxon>Deinococcaceae</taxon>
        <taxon>Deinococcus</taxon>
    </lineage>
</organism>
<dbReference type="PATRIC" id="fig|937777.3.peg.1435"/>
<dbReference type="KEGG" id="dpd:Deipe_1430"/>
<dbReference type="Proteomes" id="UP000010467">
    <property type="component" value="Chromosome"/>
</dbReference>
<evidence type="ECO:0000256" key="1">
    <source>
        <dbReference type="SAM" id="Phobius"/>
    </source>
</evidence>
<dbReference type="RefSeq" id="WP_015235279.1">
    <property type="nucleotide sequence ID" value="NC_019793.1"/>
</dbReference>
<evidence type="ECO:0000313" key="3">
    <source>
        <dbReference type="Proteomes" id="UP000010467"/>
    </source>
</evidence>
<proteinExistence type="predicted"/>
<keyword evidence="3" id="KW-1185">Reference proteome</keyword>
<name>K9ZZE2_DEIPD</name>
<dbReference type="HOGENOM" id="CLU_1851866_0_0_0"/>
<evidence type="ECO:0000313" key="2">
    <source>
        <dbReference type="EMBL" id="AFZ66971.1"/>
    </source>
</evidence>